<gene>
    <name evidence="11" type="ORF">CFOL_v3_07162</name>
</gene>
<dbReference type="InterPro" id="IPR012677">
    <property type="entry name" value="Nucleotide-bd_a/b_plait_sf"/>
</dbReference>
<dbReference type="Pfam" id="PF01480">
    <property type="entry name" value="PWI"/>
    <property type="match status" value="1"/>
</dbReference>
<comment type="caution">
    <text evidence="11">The sequence shown here is derived from an EMBL/GenBank/DDBJ whole genome shotgun (WGS) entry which is preliminary data.</text>
</comment>
<accession>A0A1Q3B706</accession>
<evidence type="ECO:0000256" key="7">
    <source>
        <dbReference type="ARBA" id="ARBA00023242"/>
    </source>
</evidence>
<dbReference type="InterPro" id="IPR000504">
    <property type="entry name" value="RRM_dom"/>
</dbReference>
<reference evidence="12" key="1">
    <citation type="submission" date="2016-04" db="EMBL/GenBank/DDBJ databases">
        <title>Cephalotus genome sequencing.</title>
        <authorList>
            <person name="Fukushima K."/>
            <person name="Hasebe M."/>
            <person name="Fang X."/>
        </authorList>
    </citation>
    <scope>NUCLEOTIDE SEQUENCE [LARGE SCALE GENOMIC DNA]</scope>
    <source>
        <strain evidence="12">cv. St1</strain>
    </source>
</reference>
<keyword evidence="12" id="KW-1185">Reference proteome</keyword>
<dbReference type="GO" id="GO:0008270">
    <property type="term" value="F:zinc ion binding"/>
    <property type="evidence" value="ECO:0007669"/>
    <property type="project" value="UniProtKB-KW"/>
</dbReference>
<keyword evidence="4" id="KW-0677">Repeat</keyword>
<dbReference type="PANTHER" id="PTHR14738">
    <property type="entry name" value="ZINC FINGER CCCH DOMAIN-CONTAINING PROTEIN 14"/>
    <property type="match status" value="1"/>
</dbReference>
<evidence type="ECO:0000256" key="9">
    <source>
        <dbReference type="SAM" id="MobiDB-lite"/>
    </source>
</evidence>
<dbReference type="GO" id="GO:0008143">
    <property type="term" value="F:poly(A) binding"/>
    <property type="evidence" value="ECO:0007669"/>
    <property type="project" value="InterPro"/>
</dbReference>
<evidence type="ECO:0000256" key="2">
    <source>
        <dbReference type="ARBA" id="ARBA00008423"/>
    </source>
</evidence>
<dbReference type="STRING" id="3775.A0A1Q3B706"/>
<feature type="compositionally biased region" description="Polar residues" evidence="9">
    <location>
        <begin position="492"/>
        <end position="501"/>
    </location>
</feature>
<dbReference type="GO" id="GO:0005634">
    <property type="term" value="C:nucleus"/>
    <property type="evidence" value="ECO:0007669"/>
    <property type="project" value="UniProtKB-SubCell"/>
</dbReference>
<evidence type="ECO:0000256" key="4">
    <source>
        <dbReference type="ARBA" id="ARBA00022737"/>
    </source>
</evidence>
<dbReference type="GO" id="GO:0043488">
    <property type="term" value="P:regulation of mRNA stability"/>
    <property type="evidence" value="ECO:0007669"/>
    <property type="project" value="InterPro"/>
</dbReference>
<dbReference type="PROSITE" id="PS50102">
    <property type="entry name" value="RRM"/>
    <property type="match status" value="1"/>
</dbReference>
<dbReference type="OrthoDB" id="4726at2759"/>
<organism evidence="11 12">
    <name type="scientific">Cephalotus follicularis</name>
    <name type="common">Albany pitcher plant</name>
    <dbReference type="NCBI Taxonomy" id="3775"/>
    <lineage>
        <taxon>Eukaryota</taxon>
        <taxon>Viridiplantae</taxon>
        <taxon>Streptophyta</taxon>
        <taxon>Embryophyta</taxon>
        <taxon>Tracheophyta</taxon>
        <taxon>Spermatophyta</taxon>
        <taxon>Magnoliopsida</taxon>
        <taxon>eudicotyledons</taxon>
        <taxon>Gunneridae</taxon>
        <taxon>Pentapetalae</taxon>
        <taxon>rosids</taxon>
        <taxon>fabids</taxon>
        <taxon>Oxalidales</taxon>
        <taxon>Cephalotaceae</taxon>
        <taxon>Cephalotus</taxon>
    </lineage>
</organism>
<dbReference type="InterPro" id="IPR035979">
    <property type="entry name" value="RBD_domain_sf"/>
</dbReference>
<dbReference type="Gene3D" id="1.20.1390.10">
    <property type="entry name" value="PWI domain"/>
    <property type="match status" value="1"/>
</dbReference>
<dbReference type="InterPro" id="IPR002483">
    <property type="entry name" value="PWI_dom"/>
</dbReference>
<proteinExistence type="inferred from homology"/>
<evidence type="ECO:0000259" key="10">
    <source>
        <dbReference type="PROSITE" id="PS50102"/>
    </source>
</evidence>
<protein>
    <submittedName>
        <fullName evidence="11">RRM_1 domain-containing protein/PWI domain-containing protein</fullName>
    </submittedName>
</protein>
<dbReference type="Proteomes" id="UP000187406">
    <property type="component" value="Unassembled WGS sequence"/>
</dbReference>
<dbReference type="FunCoup" id="A0A1Q3B706">
    <property type="interactions" value="197"/>
</dbReference>
<evidence type="ECO:0000256" key="8">
    <source>
        <dbReference type="PROSITE-ProRule" id="PRU00176"/>
    </source>
</evidence>
<evidence type="ECO:0000256" key="3">
    <source>
        <dbReference type="ARBA" id="ARBA00022723"/>
    </source>
</evidence>
<feature type="region of interest" description="Disordered" evidence="9">
    <location>
        <begin position="303"/>
        <end position="335"/>
    </location>
</feature>
<feature type="domain" description="RRM" evidence="10">
    <location>
        <begin position="397"/>
        <end position="474"/>
    </location>
</feature>
<dbReference type="Gene3D" id="3.30.70.330">
    <property type="match status" value="1"/>
</dbReference>
<evidence type="ECO:0000313" key="12">
    <source>
        <dbReference type="Proteomes" id="UP000187406"/>
    </source>
</evidence>
<keyword evidence="3" id="KW-0479">Metal-binding</keyword>
<name>A0A1Q3B706_CEPFO</name>
<comment type="similarity">
    <text evidence="2">Belongs to the ZC3H14 family.</text>
</comment>
<keyword evidence="7" id="KW-0539">Nucleus</keyword>
<comment type="subcellular location">
    <subcellularLocation>
        <location evidence="1">Nucleus</location>
    </subcellularLocation>
</comment>
<evidence type="ECO:0000256" key="5">
    <source>
        <dbReference type="ARBA" id="ARBA00022771"/>
    </source>
</evidence>
<dbReference type="AlphaFoldDB" id="A0A1Q3B706"/>
<evidence type="ECO:0000256" key="6">
    <source>
        <dbReference type="ARBA" id="ARBA00022833"/>
    </source>
</evidence>
<dbReference type="EMBL" id="BDDD01000313">
    <property type="protein sequence ID" value="GAV63644.1"/>
    <property type="molecule type" value="Genomic_DNA"/>
</dbReference>
<feature type="region of interest" description="Disordered" evidence="9">
    <location>
        <begin position="478"/>
        <end position="512"/>
    </location>
</feature>
<dbReference type="GO" id="GO:0005737">
    <property type="term" value="C:cytoplasm"/>
    <property type="evidence" value="ECO:0007669"/>
    <property type="project" value="TreeGrafter"/>
</dbReference>
<dbReference type="InterPro" id="IPR040366">
    <property type="entry name" value="Nab2/ZC3H14"/>
</dbReference>
<dbReference type="InParanoid" id="A0A1Q3B706"/>
<feature type="region of interest" description="Disordered" evidence="9">
    <location>
        <begin position="524"/>
        <end position="553"/>
    </location>
</feature>
<keyword evidence="6" id="KW-0862">Zinc</keyword>
<keyword evidence="5" id="KW-0863">Zinc-finger</keyword>
<keyword evidence="8" id="KW-0694">RNA-binding</keyword>
<dbReference type="Pfam" id="PF00076">
    <property type="entry name" value="RRM_1"/>
    <property type="match status" value="1"/>
</dbReference>
<dbReference type="SMART" id="SM00360">
    <property type="entry name" value="RRM"/>
    <property type="match status" value="1"/>
</dbReference>
<feature type="compositionally biased region" description="Polar residues" evidence="9">
    <location>
        <begin position="538"/>
        <end position="547"/>
    </location>
</feature>
<dbReference type="PANTHER" id="PTHR14738:SF29">
    <property type="entry name" value="ZINC FINGER CCCH DOMAIN-CONTAINING PROTEIN 14"/>
    <property type="match status" value="1"/>
</dbReference>
<evidence type="ECO:0000256" key="1">
    <source>
        <dbReference type="ARBA" id="ARBA00004123"/>
    </source>
</evidence>
<dbReference type="SUPFAM" id="SSF54928">
    <property type="entry name" value="RNA-binding domain, RBD"/>
    <property type="match status" value="1"/>
</dbReference>
<sequence>MRIKFKMERKSGVASKLKSSISHQLLHFLSDYTDDVLAEYITVLICNGKDQCQATDDLHAFLGDRSAQFVSWLWDLLVKYSHQSSEVVCLSDPKYDATAYSNLSLCSRPWQTEDGDIYELSKRATSAKQQPTHCMDEFNKISYSNSDGFPNHLLQLPNRVVSKNLHCSMLEHSCPRQIRATNVSGTSLPSVSVVAVPYRNEKPRGSVWDRLGKPCADISAKAKIVDAHSVVIDEVLNQPTAMLPEPNDEVGRNVKKEVSGQGITYPGNNPPDNCNLEHRVSTVFKPRLGSNIRRKRHFGEIVSSSGRPSVSRCEKTMDPQCKGFSQDSKKPKFMSNDCTTNPKVDSEVLDVKQRLHQIEMEMSNLRSKQLEMVKDGKPDILSHSGLLKHPEEDLESRTVFVTNVHFAATREALSFYFSRCGVIQNVVTLTDKATGQSKGSAYLTFASKDSVDRALALSGTTFFSRTVKVSRKAEASSVTLAPSQLPGKSSRPPLSQLNKKANPNRPYYSHSHLQWRRGAVSAKAESLASSAVQEKVNTESTSQQQFPGSPVPV</sequence>
<evidence type="ECO:0000313" key="11">
    <source>
        <dbReference type="EMBL" id="GAV63644.1"/>
    </source>
</evidence>